<evidence type="ECO:0000256" key="4">
    <source>
        <dbReference type="ARBA" id="ARBA00035281"/>
    </source>
</evidence>
<keyword evidence="2" id="KW-0689">Ribosomal protein</keyword>
<dbReference type="InterPro" id="IPR016082">
    <property type="entry name" value="Ribosomal_uL30_ferredoxin-like"/>
</dbReference>
<evidence type="ECO:0000259" key="5">
    <source>
        <dbReference type="Pfam" id="PF00327"/>
    </source>
</evidence>
<dbReference type="Proteomes" id="UP001217754">
    <property type="component" value="Chromosome 1"/>
</dbReference>
<dbReference type="Pfam" id="PF00327">
    <property type="entry name" value="Ribosomal_L30"/>
    <property type="match status" value="1"/>
</dbReference>
<dbReference type="GO" id="GO:0015934">
    <property type="term" value="C:large ribosomal subunit"/>
    <property type="evidence" value="ECO:0007669"/>
    <property type="project" value="InterPro"/>
</dbReference>
<dbReference type="GO" id="GO:0006412">
    <property type="term" value="P:translation"/>
    <property type="evidence" value="ECO:0007669"/>
    <property type="project" value="InterPro"/>
</dbReference>
<sequence length="166" mass="17989">MSLFPALRSAVRTVSLPRLVYPFGALRHESTLAQGTAQTDNTATTHFRVTLRRSAIGLPKHAGRVLESLGLHKRLQSVYHRQSPDAAGAILAVKELVHVENVRALSAEGEDPVASLDTVWVNASGEVVDAGRVAFKAPKGFRVVGNLVNEERDAELKQQHAAQNVQ</sequence>
<name>A0AAF0EUT2_9BASI</name>
<dbReference type="EMBL" id="CP119958">
    <property type="protein sequence ID" value="WFD37255.1"/>
    <property type="molecule type" value="Genomic_DNA"/>
</dbReference>
<dbReference type="GO" id="GO:0003735">
    <property type="term" value="F:structural constituent of ribosome"/>
    <property type="evidence" value="ECO:0007669"/>
    <property type="project" value="InterPro"/>
</dbReference>
<gene>
    <name evidence="6" type="ORF">MJAP1_000197</name>
</gene>
<reference evidence="6" key="1">
    <citation type="submission" date="2023-03" db="EMBL/GenBank/DDBJ databases">
        <title>Mating type loci evolution in Malassezia.</title>
        <authorList>
            <person name="Coelho M.A."/>
        </authorList>
    </citation>
    <scope>NUCLEOTIDE SEQUENCE</scope>
    <source>
        <strain evidence="6">CBS 9431</strain>
    </source>
</reference>
<dbReference type="NCBIfam" id="TIGR01308">
    <property type="entry name" value="rpmD_bact"/>
    <property type="match status" value="1"/>
</dbReference>
<protein>
    <recommendedName>
        <fullName evidence="4">Large ribosomal subunit protein uL30m</fullName>
    </recommendedName>
</protein>
<proteinExistence type="inferred from homology"/>
<keyword evidence="7" id="KW-1185">Reference proteome</keyword>
<dbReference type="InterPro" id="IPR036919">
    <property type="entry name" value="Ribo_uL30_ferredoxin-like_sf"/>
</dbReference>
<evidence type="ECO:0000256" key="3">
    <source>
        <dbReference type="ARBA" id="ARBA00023274"/>
    </source>
</evidence>
<dbReference type="AlphaFoldDB" id="A0AAF0EUT2"/>
<accession>A0AAF0EUT2</accession>
<evidence type="ECO:0000256" key="2">
    <source>
        <dbReference type="ARBA" id="ARBA00022980"/>
    </source>
</evidence>
<feature type="domain" description="Large ribosomal subunit protein uL30-like ferredoxin-like fold" evidence="5">
    <location>
        <begin position="47"/>
        <end position="97"/>
    </location>
</feature>
<keyword evidence="3" id="KW-0687">Ribonucleoprotein</keyword>
<dbReference type="PANTHER" id="PTHR15892:SF2">
    <property type="entry name" value="LARGE RIBOSOMAL SUBUNIT PROTEIN UL30M"/>
    <property type="match status" value="1"/>
</dbReference>
<evidence type="ECO:0000313" key="7">
    <source>
        <dbReference type="Proteomes" id="UP001217754"/>
    </source>
</evidence>
<evidence type="ECO:0000313" key="6">
    <source>
        <dbReference type="EMBL" id="WFD37255.1"/>
    </source>
</evidence>
<evidence type="ECO:0000256" key="1">
    <source>
        <dbReference type="ARBA" id="ARBA00007594"/>
    </source>
</evidence>
<dbReference type="GeneID" id="85223846"/>
<dbReference type="RefSeq" id="XP_060120152.1">
    <property type="nucleotide sequence ID" value="XM_060264169.1"/>
</dbReference>
<comment type="similarity">
    <text evidence="1">Belongs to the universal ribosomal protein uL30 family.</text>
</comment>
<organism evidence="6 7">
    <name type="scientific">Malassezia japonica</name>
    <dbReference type="NCBI Taxonomy" id="223818"/>
    <lineage>
        <taxon>Eukaryota</taxon>
        <taxon>Fungi</taxon>
        <taxon>Dikarya</taxon>
        <taxon>Basidiomycota</taxon>
        <taxon>Ustilaginomycotina</taxon>
        <taxon>Malasseziomycetes</taxon>
        <taxon>Malasseziales</taxon>
        <taxon>Malasseziaceae</taxon>
        <taxon>Malassezia</taxon>
    </lineage>
</organism>
<dbReference type="SUPFAM" id="SSF55129">
    <property type="entry name" value="Ribosomal protein L30p/L7e"/>
    <property type="match status" value="1"/>
</dbReference>
<dbReference type="PANTHER" id="PTHR15892">
    <property type="entry name" value="MITOCHONDRIAL RIBOSOMAL PROTEIN L30"/>
    <property type="match status" value="1"/>
</dbReference>
<dbReference type="GO" id="GO:0005739">
    <property type="term" value="C:mitochondrion"/>
    <property type="evidence" value="ECO:0007669"/>
    <property type="project" value="TreeGrafter"/>
</dbReference>
<dbReference type="Gene3D" id="3.30.1390.20">
    <property type="entry name" value="Ribosomal protein L30, ferredoxin-like fold domain"/>
    <property type="match status" value="1"/>
</dbReference>
<dbReference type="InterPro" id="IPR005996">
    <property type="entry name" value="Ribosomal_uL30_bac-type"/>
</dbReference>